<dbReference type="Proteomes" id="UP000001514">
    <property type="component" value="Unassembled WGS sequence"/>
</dbReference>
<keyword evidence="3 6" id="KW-0812">Transmembrane</keyword>
<name>D8RS75_SELML</name>
<feature type="transmembrane region" description="Helical" evidence="6">
    <location>
        <begin position="31"/>
        <end position="52"/>
    </location>
</feature>
<dbReference type="STRING" id="88036.D8RS75"/>
<evidence type="ECO:0000256" key="2">
    <source>
        <dbReference type="ARBA" id="ARBA00010487"/>
    </source>
</evidence>
<dbReference type="PANTHER" id="PTHR21355:SF0">
    <property type="entry name" value="G-PROTEIN COUPLED RECEPTOR-ASSOCIATED PROTEIN LMBRD2"/>
    <property type="match status" value="1"/>
</dbReference>
<evidence type="ECO:0000256" key="5">
    <source>
        <dbReference type="ARBA" id="ARBA00023136"/>
    </source>
</evidence>
<feature type="transmembrane region" description="Helical" evidence="6">
    <location>
        <begin position="481"/>
        <end position="502"/>
    </location>
</feature>
<dbReference type="Pfam" id="PF04791">
    <property type="entry name" value="LMBR1"/>
    <property type="match status" value="1"/>
</dbReference>
<organism evidence="8">
    <name type="scientific">Selaginella moellendorffii</name>
    <name type="common">Spikemoss</name>
    <dbReference type="NCBI Taxonomy" id="88036"/>
    <lineage>
        <taxon>Eukaryota</taxon>
        <taxon>Viridiplantae</taxon>
        <taxon>Streptophyta</taxon>
        <taxon>Embryophyta</taxon>
        <taxon>Tracheophyta</taxon>
        <taxon>Lycopodiopsida</taxon>
        <taxon>Selaginellales</taxon>
        <taxon>Selaginellaceae</taxon>
        <taxon>Selaginella</taxon>
    </lineage>
</organism>
<dbReference type="eggNOG" id="KOG2296">
    <property type="taxonomic scope" value="Eukaryota"/>
</dbReference>
<proteinExistence type="inferred from homology"/>
<feature type="transmembrane region" description="Helical" evidence="6">
    <location>
        <begin position="386"/>
        <end position="410"/>
    </location>
</feature>
<feature type="transmembrane region" description="Helical" evidence="6">
    <location>
        <begin position="422"/>
        <end position="439"/>
    </location>
</feature>
<dbReference type="OMA" id="KENCKSA"/>
<evidence type="ECO:0000313" key="8">
    <source>
        <dbReference type="Proteomes" id="UP000001514"/>
    </source>
</evidence>
<keyword evidence="5 6" id="KW-0472">Membrane</keyword>
<dbReference type="FunCoup" id="D8RS75">
    <property type="interactions" value="4243"/>
</dbReference>
<dbReference type="KEGG" id="smo:SELMODRAFT_100267"/>
<comment type="subcellular location">
    <subcellularLocation>
        <location evidence="1">Membrane</location>
        <topology evidence="1">Multi-pass membrane protein</topology>
    </subcellularLocation>
</comment>
<evidence type="ECO:0008006" key="9">
    <source>
        <dbReference type="Google" id="ProtNLM"/>
    </source>
</evidence>
<feature type="transmembrane region" description="Helical" evidence="6">
    <location>
        <begin position="72"/>
        <end position="91"/>
    </location>
</feature>
<evidence type="ECO:0000256" key="4">
    <source>
        <dbReference type="ARBA" id="ARBA00022989"/>
    </source>
</evidence>
<dbReference type="InterPro" id="IPR006876">
    <property type="entry name" value="LMBR1-like_membr_prot"/>
</dbReference>
<dbReference type="Gramene" id="EFJ25016">
    <property type="protein sequence ID" value="EFJ25016"/>
    <property type="gene ID" value="SELMODRAFT_100267"/>
</dbReference>
<dbReference type="EMBL" id="GL377588">
    <property type="protein sequence ID" value="EFJ25016.1"/>
    <property type="molecule type" value="Genomic_DNA"/>
</dbReference>
<dbReference type="PANTHER" id="PTHR21355">
    <property type="entry name" value="G-PROTEIN COUPLED RECEPTOR-ASSOCIATED PROTEIN LMBRD2"/>
    <property type="match status" value="1"/>
</dbReference>
<dbReference type="InterPro" id="IPR051584">
    <property type="entry name" value="GPCR-associated_LMBR1"/>
</dbReference>
<evidence type="ECO:0000313" key="7">
    <source>
        <dbReference type="EMBL" id="EFJ25016.1"/>
    </source>
</evidence>
<gene>
    <name evidence="7" type="ORF">SELMODRAFT_100267</name>
</gene>
<dbReference type="GO" id="GO:0016020">
    <property type="term" value="C:membrane"/>
    <property type="evidence" value="ECO:0000318"/>
    <property type="project" value="GO_Central"/>
</dbReference>
<evidence type="ECO:0000256" key="3">
    <source>
        <dbReference type="ARBA" id="ARBA00022692"/>
    </source>
</evidence>
<reference evidence="7 8" key="1">
    <citation type="journal article" date="2011" name="Science">
        <title>The Selaginella genome identifies genetic changes associated with the evolution of vascular plants.</title>
        <authorList>
            <person name="Banks J.A."/>
            <person name="Nishiyama T."/>
            <person name="Hasebe M."/>
            <person name="Bowman J.L."/>
            <person name="Gribskov M."/>
            <person name="dePamphilis C."/>
            <person name="Albert V.A."/>
            <person name="Aono N."/>
            <person name="Aoyama T."/>
            <person name="Ambrose B.A."/>
            <person name="Ashton N.W."/>
            <person name="Axtell M.J."/>
            <person name="Barker E."/>
            <person name="Barker M.S."/>
            <person name="Bennetzen J.L."/>
            <person name="Bonawitz N.D."/>
            <person name="Chapple C."/>
            <person name="Cheng C."/>
            <person name="Correa L.G."/>
            <person name="Dacre M."/>
            <person name="DeBarry J."/>
            <person name="Dreyer I."/>
            <person name="Elias M."/>
            <person name="Engstrom E.M."/>
            <person name="Estelle M."/>
            <person name="Feng L."/>
            <person name="Finet C."/>
            <person name="Floyd S.K."/>
            <person name="Frommer W.B."/>
            <person name="Fujita T."/>
            <person name="Gramzow L."/>
            <person name="Gutensohn M."/>
            <person name="Harholt J."/>
            <person name="Hattori M."/>
            <person name="Heyl A."/>
            <person name="Hirai T."/>
            <person name="Hiwatashi Y."/>
            <person name="Ishikawa M."/>
            <person name="Iwata M."/>
            <person name="Karol K.G."/>
            <person name="Koehler B."/>
            <person name="Kolukisaoglu U."/>
            <person name="Kubo M."/>
            <person name="Kurata T."/>
            <person name="Lalonde S."/>
            <person name="Li K."/>
            <person name="Li Y."/>
            <person name="Litt A."/>
            <person name="Lyons E."/>
            <person name="Manning G."/>
            <person name="Maruyama T."/>
            <person name="Michael T.P."/>
            <person name="Mikami K."/>
            <person name="Miyazaki S."/>
            <person name="Morinaga S."/>
            <person name="Murata T."/>
            <person name="Mueller-Roeber B."/>
            <person name="Nelson D.R."/>
            <person name="Obara M."/>
            <person name="Oguri Y."/>
            <person name="Olmstead R.G."/>
            <person name="Onodera N."/>
            <person name="Petersen B.L."/>
            <person name="Pils B."/>
            <person name="Prigge M."/>
            <person name="Rensing S.A."/>
            <person name="Riano-Pachon D.M."/>
            <person name="Roberts A.W."/>
            <person name="Sato Y."/>
            <person name="Scheller H.V."/>
            <person name="Schulz B."/>
            <person name="Schulz C."/>
            <person name="Shakirov E.V."/>
            <person name="Shibagaki N."/>
            <person name="Shinohara N."/>
            <person name="Shippen D.E."/>
            <person name="Soerensen I."/>
            <person name="Sotooka R."/>
            <person name="Sugimoto N."/>
            <person name="Sugita M."/>
            <person name="Sumikawa N."/>
            <person name="Tanurdzic M."/>
            <person name="Theissen G."/>
            <person name="Ulvskov P."/>
            <person name="Wakazuki S."/>
            <person name="Weng J.K."/>
            <person name="Willats W.W."/>
            <person name="Wipf D."/>
            <person name="Wolf P.G."/>
            <person name="Yang L."/>
            <person name="Zimmer A.D."/>
            <person name="Zhu Q."/>
            <person name="Mitros T."/>
            <person name="Hellsten U."/>
            <person name="Loque D."/>
            <person name="Otillar R."/>
            <person name="Salamov A."/>
            <person name="Schmutz J."/>
            <person name="Shapiro H."/>
            <person name="Lindquist E."/>
            <person name="Lucas S."/>
            <person name="Rokhsar D."/>
            <person name="Grigoriev I.V."/>
        </authorList>
    </citation>
    <scope>NUCLEOTIDE SEQUENCE [LARGE SCALE GENOMIC DNA]</scope>
</reference>
<dbReference type="InParanoid" id="D8RS75"/>
<keyword evidence="4 6" id="KW-1133">Transmembrane helix</keyword>
<comment type="similarity">
    <text evidence="2">Belongs to the LIMR family.</text>
</comment>
<dbReference type="OrthoDB" id="203099at2759"/>
<feature type="transmembrane region" description="Helical" evidence="6">
    <location>
        <begin position="111"/>
        <end position="131"/>
    </location>
</feature>
<feature type="transmembrane region" description="Helical" evidence="6">
    <location>
        <begin position="345"/>
        <end position="366"/>
    </location>
</feature>
<protein>
    <recommendedName>
        <fullName evidence="9">LMBR1-like membrane protein</fullName>
    </recommendedName>
</protein>
<feature type="transmembrane region" description="Helical" evidence="6">
    <location>
        <begin position="137"/>
        <end position="164"/>
    </location>
</feature>
<accession>D8RS75</accession>
<evidence type="ECO:0000256" key="1">
    <source>
        <dbReference type="ARBA" id="ARBA00004141"/>
    </source>
</evidence>
<keyword evidence="8" id="KW-1185">Reference proteome</keyword>
<dbReference type="HOGENOM" id="CLU_014778_0_0_1"/>
<sequence length="536" mass="61463">MWVFYTFALPTTLALVGGTLRYFSAPSVPTYVLITVGYAWFCSLSIIILVPADIWTTLSDGDPTQVSMFWGWSYWSTFILTWIIVPLMQSYEDAGDFTVKERLKTSVKANVVYYVSVGVIGIICIVILISLDKLKWSGVFGFAMTCSTLFGLITGAFLLGFGFIEIPRSMWRKANWQYRFKFLTHRVAKVAVNLDDAHQELSTVVVICQAISNQMSRRDVLRPCMDFIEQMLVEMMQENPSFKPSAGRMSDNDMEYDQDISGMAELRRRLRQAHFTFARYKSEYGALVLEALELEDTMKNYERGAAEQWLYTSGIRPPRTGTMARRLDHLEWIWRCSLRPKILRLFAIIFGGMTAALLIAEATLLPAKVDLSFFSFLINVTSDSEILVQVLAFVPVMYMCACTYFSLFKLGMFTYYYFAPKYTNAVSLLMICSMVSRYAPPVCYNYLGLIRLEDERHKNTVFEKRMGVSSSGNFLYTFNRVYPIFMVIYTAVIATNALNRLIDFFGSWRRFRFDEEAEETDGCNPSGVIIIRKGTY</sequence>
<dbReference type="AlphaFoldDB" id="D8RS75"/>
<feature type="transmembrane region" description="Helical" evidence="6">
    <location>
        <begin position="6"/>
        <end position="24"/>
    </location>
</feature>
<evidence type="ECO:0000256" key="6">
    <source>
        <dbReference type="SAM" id="Phobius"/>
    </source>
</evidence>